<dbReference type="InterPro" id="IPR043502">
    <property type="entry name" value="DNA/RNA_pol_sf"/>
</dbReference>
<dbReference type="Gene3D" id="3.60.10.10">
    <property type="entry name" value="Endonuclease/exonuclease/phosphatase"/>
    <property type="match status" value="1"/>
</dbReference>
<evidence type="ECO:0000256" key="1">
    <source>
        <dbReference type="SAM" id="MobiDB-lite"/>
    </source>
</evidence>
<dbReference type="PANTHER" id="PTHR33116">
    <property type="entry name" value="REVERSE TRANSCRIPTASE ZINC-BINDING DOMAIN-CONTAINING PROTEIN-RELATED-RELATED"/>
    <property type="match status" value="1"/>
</dbReference>
<protein>
    <recommendedName>
        <fullName evidence="2">Reverse transcriptase domain-containing protein</fullName>
    </recommendedName>
</protein>
<dbReference type="Pfam" id="PF00078">
    <property type="entry name" value="RVT_1"/>
    <property type="match status" value="1"/>
</dbReference>
<dbReference type="CDD" id="cd01650">
    <property type="entry name" value="RT_nLTR_like"/>
    <property type="match status" value="1"/>
</dbReference>
<name>A0A2N9FC29_FAGSY</name>
<dbReference type="Pfam" id="PF13966">
    <property type="entry name" value="zf-RVT"/>
    <property type="match status" value="1"/>
</dbReference>
<proteinExistence type="predicted"/>
<accession>A0A2N9FC29</accession>
<dbReference type="PROSITE" id="PS50878">
    <property type="entry name" value="RT_POL"/>
    <property type="match status" value="1"/>
</dbReference>
<sequence length="1672" mass="189082">MADELEELCRRMRLSEHEKQHIRVSKDRVLKSHQEAKFSILFKLLTTRTFNGDAFKNSVGAMWASHGVLSVTTIDDNLFMDAFPFDAALRRVFSTSPWTFDKKLILMARFVGDLQPTAVKFTHAAFWIRLVNLPIKSMTREMGEDIGQRVGRLIAVDAPEDNGVAWGRYLRIRVEVEIAKPLMRGASYSARTSVFDRDQYGAWLRALPERNTQGGRRHKDGGMDLNSGSSHDDASEQGGEPEHGPTHQLARDHEAIPHANCGNQIPQGTEIDPVFVEAIGVEKGTTKAPLFMDCQGIPSPGGTIGQGKNTEKTLIESPILAVNLPMTAPRKSMQENWEQVEDVLERETQSGPCDVEEDSKDNMDPLMGKDSGLSTAGPNGPNLVPTNSVKKTTWKKKARSNCISSGEASRSDYSVKSMITPGKRALQVEIEAPPGTMKIFSLNCRGLGNPETVSELHRIVRKEDPSIVVDRHGFGGGLALLWNSSTVVHIQSFSQNHIDADVVFEDGLRWRATRFYGHPERGLCDHSWALLRHLWGIRNLPWLVFGDFNEITALNEQWGRIDRNLAQMAAFREALSDCFLQDLGFHGEAFTWSNRRLSGELVRVCLDRSVANAEWISFFPNARVHHVVVAASDHMGLLISMDPAQAPNSCRKKKRFRFEHMWLREAGCEDAIREGWSVQVSGTPMYSVVQKIKNCRVSLLNWCKTQVSINPCLIASKMARLDQLENMSMDQYRSNEVNDLRREVNVLTEKEEIFWRQRSRVSWLAEGDRNTKFYHACASQRRRTNQIKGLRDENDVMQSNQLVISNIVVEYFHQLFNSSNPDCVQEVVSQVDPVVTPEMSGSLLRQLSGEEIQKALFQMNPSKVPGPDGRMLRSVNYTNIVLIPKVKSPEAMSQFRPISLCNVLYKIASKILVNRMKSILPRVILDSQSAFVPGRLITDNVIMAFEILHYLKNLGVGNNFQMAAKLDMSKAYDHVEWSYLKAILLKLGFHGRWVELIMACVSSTSYSVLVNGSPHGYIKPSRGLRQRDPLSPYLFLICAEGLSALLRKKERENLIRGIAICRGGLRISHLFFADDSIIFCRASMHDCGVLHNVLALYERASGQKTNKAKMALFFNKNTPHSTRTTILTMFGTSPTTQFEKYLGLPPIMGRSKKRAFNEIKDRIWKRLQGWKEKLLSQAGREILIKAVIQAIPSYAMSCFRLPASLCDEISSMANRFWWGQRGGERKIHWVNKAKLIKPKKEGGMGFRNLQLFNKALLARHGWRLIHDPHALVSRFLKARYFPNSSFLKARIPGNASYIWRSICESWDVLRSGLRWRVGSGAGISVWNDAWLPCPTTFKVIMPIRVLNEDATVDSLIDDNLMRWKVNLLKEIFLPRDLEVIKQIPLSSRNPRDKLIWTGTTNGRFSVKSAYHLLLGEANSSSGSSSSGGSLDRHLWSNIWSSQVQPKIRLFMWRACLDILPTRTKLFDKGILHSFSCQWCETDPETSSHVLWQCAFAQKVWKACPVPIPSSCNENLSFRDFIVHCIDALEVTQIAVLFTTAWEIWNARNRLNWDNKLTTVDDIWRKAAGMVSDFLAVNLRVQVPEKVLEVPLASRWRPPVQDNFKLNVGTFVDKKSKSVGIGIVIRDAQCQVLAALQKKVEVCDSKSQMQAMAILTAVQFAFEMGFRRLEVGG</sequence>
<dbReference type="GO" id="GO:0003676">
    <property type="term" value="F:nucleic acid binding"/>
    <property type="evidence" value="ECO:0007669"/>
    <property type="project" value="InterPro"/>
</dbReference>
<feature type="compositionally biased region" description="Basic and acidic residues" evidence="1">
    <location>
        <begin position="230"/>
        <end position="248"/>
    </location>
</feature>
<feature type="region of interest" description="Disordered" evidence="1">
    <location>
        <begin position="207"/>
        <end position="248"/>
    </location>
</feature>
<dbReference type="SUPFAM" id="SSF56219">
    <property type="entry name" value="DNase I-like"/>
    <property type="match status" value="1"/>
</dbReference>
<feature type="domain" description="Reverse transcriptase" evidence="2">
    <location>
        <begin position="864"/>
        <end position="1134"/>
    </location>
</feature>
<organism evidence="3">
    <name type="scientific">Fagus sylvatica</name>
    <name type="common">Beechnut</name>
    <dbReference type="NCBI Taxonomy" id="28930"/>
    <lineage>
        <taxon>Eukaryota</taxon>
        <taxon>Viridiplantae</taxon>
        <taxon>Streptophyta</taxon>
        <taxon>Embryophyta</taxon>
        <taxon>Tracheophyta</taxon>
        <taxon>Spermatophyta</taxon>
        <taxon>Magnoliopsida</taxon>
        <taxon>eudicotyledons</taxon>
        <taxon>Gunneridae</taxon>
        <taxon>Pentapetalae</taxon>
        <taxon>rosids</taxon>
        <taxon>fabids</taxon>
        <taxon>Fagales</taxon>
        <taxon>Fagaceae</taxon>
        <taxon>Fagus</taxon>
    </lineage>
</organism>
<dbReference type="PANTHER" id="PTHR33116:SF86">
    <property type="entry name" value="REVERSE TRANSCRIPTASE DOMAIN-CONTAINING PROTEIN"/>
    <property type="match status" value="1"/>
</dbReference>
<evidence type="ECO:0000259" key="2">
    <source>
        <dbReference type="PROSITE" id="PS50878"/>
    </source>
</evidence>
<dbReference type="InterPro" id="IPR000477">
    <property type="entry name" value="RT_dom"/>
</dbReference>
<dbReference type="InterPro" id="IPR026960">
    <property type="entry name" value="RVT-Znf"/>
</dbReference>
<dbReference type="InterPro" id="IPR002156">
    <property type="entry name" value="RNaseH_domain"/>
</dbReference>
<evidence type="ECO:0000313" key="3">
    <source>
        <dbReference type="EMBL" id="SPC84441.1"/>
    </source>
</evidence>
<dbReference type="SUPFAM" id="SSF56672">
    <property type="entry name" value="DNA/RNA polymerases"/>
    <property type="match status" value="1"/>
</dbReference>
<gene>
    <name evidence="3" type="ORF">FSB_LOCUS12323</name>
</gene>
<dbReference type="GO" id="GO:0004523">
    <property type="term" value="F:RNA-DNA hybrid ribonuclease activity"/>
    <property type="evidence" value="ECO:0007669"/>
    <property type="project" value="InterPro"/>
</dbReference>
<dbReference type="InterPro" id="IPR036691">
    <property type="entry name" value="Endo/exonu/phosph_ase_sf"/>
</dbReference>
<dbReference type="Pfam" id="PF13456">
    <property type="entry name" value="RVT_3"/>
    <property type="match status" value="1"/>
</dbReference>
<reference evidence="3" key="1">
    <citation type="submission" date="2018-02" db="EMBL/GenBank/DDBJ databases">
        <authorList>
            <person name="Cohen D.B."/>
            <person name="Kent A.D."/>
        </authorList>
    </citation>
    <scope>NUCLEOTIDE SEQUENCE</scope>
</reference>
<dbReference type="EMBL" id="OIVN01000711">
    <property type="protein sequence ID" value="SPC84441.1"/>
    <property type="molecule type" value="Genomic_DNA"/>
</dbReference>